<dbReference type="PANTHER" id="PTHR24242">
    <property type="entry name" value="G-PROTEIN COUPLED RECEPTOR"/>
    <property type="match status" value="1"/>
</dbReference>
<keyword evidence="9" id="KW-1015">Disulfide bond</keyword>
<feature type="domain" description="G-protein coupled receptors family 1 profile" evidence="14">
    <location>
        <begin position="45"/>
        <end position="295"/>
    </location>
</feature>
<comment type="caution">
    <text evidence="15">The sequence shown here is derived from an EMBL/GenBank/DDBJ whole genome shotgun (WGS) entry which is preliminary data.</text>
</comment>
<evidence type="ECO:0000256" key="13">
    <source>
        <dbReference type="SAM" id="Phobius"/>
    </source>
</evidence>
<keyword evidence="3" id="KW-0716">Sensory transduction</keyword>
<dbReference type="CDD" id="cd13954">
    <property type="entry name" value="7tmA_OR"/>
    <property type="match status" value="1"/>
</dbReference>
<evidence type="ECO:0000256" key="8">
    <source>
        <dbReference type="ARBA" id="ARBA00023136"/>
    </source>
</evidence>
<proteinExistence type="predicted"/>
<dbReference type="SUPFAM" id="SSF81321">
    <property type="entry name" value="Family A G protein-coupled receptor-like"/>
    <property type="match status" value="1"/>
</dbReference>
<dbReference type="InterPro" id="IPR000276">
    <property type="entry name" value="GPCR_Rhodpsn"/>
</dbReference>
<evidence type="ECO:0000259" key="14">
    <source>
        <dbReference type="PROSITE" id="PS50262"/>
    </source>
</evidence>
<keyword evidence="6 13" id="KW-1133">Transmembrane helix</keyword>
<evidence type="ECO:0000313" key="16">
    <source>
        <dbReference type="Proteomes" id="UP001166052"/>
    </source>
</evidence>
<evidence type="ECO:0000256" key="3">
    <source>
        <dbReference type="ARBA" id="ARBA00022606"/>
    </source>
</evidence>
<dbReference type="PANTHER" id="PTHR24242:SF359">
    <property type="entry name" value="ODORANT RECEPTOR-RELATED"/>
    <property type="match status" value="1"/>
</dbReference>
<keyword evidence="11" id="KW-0325">Glycoprotein</keyword>
<feature type="non-terminal residue" evidence="15">
    <location>
        <position position="320"/>
    </location>
</feature>
<evidence type="ECO:0000256" key="9">
    <source>
        <dbReference type="ARBA" id="ARBA00023157"/>
    </source>
</evidence>
<comment type="subcellular location">
    <subcellularLocation>
        <location evidence="1">Cell membrane</location>
        <topology evidence="1">Multi-pass membrane protein</topology>
    </subcellularLocation>
</comment>
<feature type="transmembrane region" description="Helical" evidence="13">
    <location>
        <begin position="241"/>
        <end position="265"/>
    </location>
</feature>
<sequence>MSIVNQTTTSLQEFIIIGFPGFQDPDSKAIFFIALLTIYLAILSGNSLLITVFAINKELHTPMYILISSLAVTDILISSSTLPKILSVLISGTSMISVPACFIQMFSYHSMKSAESLLLGLMAHDRYLAISKPLHYFTIVNNSSVLRQIGCCWMCAFVTVMIVLSLAFRLPFCGPNVVIHYFCDHSTVLKLACCDTTINTYLGLATAMSVLTLPVIYILFSYTKIIKSVLKIKTTHGRQKAFSTCGTHLLVIAISFFVAAGVYISNRVRDTFSDVRILAALIQNVVPPLINPIIYCLRTEDIRKCFLKVLRRSGRLSERK</sequence>
<dbReference type="InterPro" id="IPR017452">
    <property type="entry name" value="GPCR_Rhodpsn_7TM"/>
</dbReference>
<evidence type="ECO:0000256" key="10">
    <source>
        <dbReference type="ARBA" id="ARBA00023170"/>
    </source>
</evidence>
<keyword evidence="7" id="KW-0297">G-protein coupled receptor</keyword>
<keyword evidence="10" id="KW-0675">Receptor</keyword>
<evidence type="ECO:0000256" key="4">
    <source>
        <dbReference type="ARBA" id="ARBA00022692"/>
    </source>
</evidence>
<evidence type="ECO:0000313" key="15">
    <source>
        <dbReference type="EMBL" id="MBN3292923.1"/>
    </source>
</evidence>
<dbReference type="SMART" id="SM01381">
    <property type="entry name" value="7TM_GPCR_Srsx"/>
    <property type="match status" value="1"/>
</dbReference>
<reference evidence="15" key="1">
    <citation type="journal article" date="2021" name="Cell">
        <title>Tracing the genetic footprints of vertebrate landing in non-teleost ray-finned fishes.</title>
        <authorList>
            <person name="Bi X."/>
            <person name="Wang K."/>
            <person name="Yang L."/>
            <person name="Pan H."/>
            <person name="Jiang H."/>
            <person name="Wei Q."/>
            <person name="Fang M."/>
            <person name="Yu H."/>
            <person name="Zhu C."/>
            <person name="Cai Y."/>
            <person name="He Y."/>
            <person name="Gan X."/>
            <person name="Zeng H."/>
            <person name="Yu D."/>
            <person name="Zhu Y."/>
            <person name="Jiang H."/>
            <person name="Qiu Q."/>
            <person name="Yang H."/>
            <person name="Zhang Y.E."/>
            <person name="Wang W."/>
            <person name="Zhu M."/>
            <person name="He S."/>
            <person name="Zhang G."/>
        </authorList>
    </citation>
    <scope>NUCLEOTIDE SEQUENCE</scope>
    <source>
        <strain evidence="15">Bchr_001</strain>
    </source>
</reference>
<gene>
    <name evidence="15" type="primary">Or13c3</name>
    <name evidence="15" type="ORF">GTO92_0005224</name>
</gene>
<keyword evidence="2" id="KW-1003">Cell membrane</keyword>
<evidence type="ECO:0000256" key="1">
    <source>
        <dbReference type="ARBA" id="ARBA00004651"/>
    </source>
</evidence>
<evidence type="ECO:0000256" key="6">
    <source>
        <dbReference type="ARBA" id="ARBA00022989"/>
    </source>
</evidence>
<keyword evidence="5" id="KW-0552">Olfaction</keyword>
<keyword evidence="4 13" id="KW-0812">Transmembrane</keyword>
<dbReference type="PROSITE" id="PS50262">
    <property type="entry name" value="G_PROTEIN_RECEP_F1_2"/>
    <property type="match status" value="1"/>
</dbReference>
<feature type="transmembrane region" description="Helical" evidence="13">
    <location>
        <begin position="29"/>
        <end position="55"/>
    </location>
</feature>
<dbReference type="EMBL" id="JAAWVN010018916">
    <property type="protein sequence ID" value="MBN3292923.1"/>
    <property type="molecule type" value="Genomic_DNA"/>
</dbReference>
<dbReference type="InterPro" id="IPR050939">
    <property type="entry name" value="Olfactory_GPCR1"/>
</dbReference>
<dbReference type="InterPro" id="IPR000725">
    <property type="entry name" value="Olfact_rcpt"/>
</dbReference>
<dbReference type="PRINTS" id="PR00237">
    <property type="entry name" value="GPCRRHODOPSN"/>
</dbReference>
<keyword evidence="8 13" id="KW-0472">Membrane</keyword>
<evidence type="ECO:0000256" key="5">
    <source>
        <dbReference type="ARBA" id="ARBA00022725"/>
    </source>
</evidence>
<accession>A0ABS2Z2F2</accession>
<organism evidence="15 16">
    <name type="scientific">Polypterus senegalus</name>
    <name type="common">Senegal bichir</name>
    <dbReference type="NCBI Taxonomy" id="55291"/>
    <lineage>
        <taxon>Eukaryota</taxon>
        <taxon>Metazoa</taxon>
        <taxon>Chordata</taxon>
        <taxon>Craniata</taxon>
        <taxon>Vertebrata</taxon>
        <taxon>Euteleostomi</taxon>
        <taxon>Actinopterygii</taxon>
        <taxon>Polypteriformes</taxon>
        <taxon>Polypteridae</taxon>
        <taxon>Polypterus</taxon>
    </lineage>
</organism>
<evidence type="ECO:0000256" key="11">
    <source>
        <dbReference type="ARBA" id="ARBA00023180"/>
    </source>
</evidence>
<name>A0ABS2Z2F2_POLSE</name>
<keyword evidence="16" id="KW-1185">Reference proteome</keyword>
<dbReference type="PRINTS" id="PR00245">
    <property type="entry name" value="OLFACTORYR"/>
</dbReference>
<feature type="non-terminal residue" evidence="15">
    <location>
        <position position="1"/>
    </location>
</feature>
<keyword evidence="12" id="KW-0807">Transducer</keyword>
<feature type="transmembrane region" description="Helical" evidence="13">
    <location>
        <begin position="85"/>
        <end position="106"/>
    </location>
</feature>
<evidence type="ECO:0000256" key="2">
    <source>
        <dbReference type="ARBA" id="ARBA00022475"/>
    </source>
</evidence>
<dbReference type="Pfam" id="PF13853">
    <property type="entry name" value="7tm_4"/>
    <property type="match status" value="1"/>
</dbReference>
<dbReference type="Gene3D" id="1.20.1070.10">
    <property type="entry name" value="Rhodopsin 7-helix transmembrane proteins"/>
    <property type="match status" value="1"/>
</dbReference>
<feature type="transmembrane region" description="Helical" evidence="13">
    <location>
        <begin position="151"/>
        <end position="172"/>
    </location>
</feature>
<evidence type="ECO:0000256" key="7">
    <source>
        <dbReference type="ARBA" id="ARBA00023040"/>
    </source>
</evidence>
<feature type="transmembrane region" description="Helical" evidence="13">
    <location>
        <begin position="277"/>
        <end position="297"/>
    </location>
</feature>
<evidence type="ECO:0000256" key="12">
    <source>
        <dbReference type="ARBA" id="ARBA00023224"/>
    </source>
</evidence>
<protein>
    <submittedName>
        <fullName evidence="15">O13C3 protein</fullName>
    </submittedName>
</protein>
<feature type="transmembrane region" description="Helical" evidence="13">
    <location>
        <begin position="198"/>
        <end position="220"/>
    </location>
</feature>
<dbReference type="Proteomes" id="UP001166052">
    <property type="component" value="Unassembled WGS sequence"/>
</dbReference>